<feature type="domain" description="YcxB-like C-terminal" evidence="1">
    <location>
        <begin position="35"/>
        <end position="94"/>
    </location>
</feature>
<organism evidence="2 3">
    <name type="scientific">Flavobacterium flevense</name>
    <dbReference type="NCBI Taxonomy" id="983"/>
    <lineage>
        <taxon>Bacteria</taxon>
        <taxon>Pseudomonadati</taxon>
        <taxon>Bacteroidota</taxon>
        <taxon>Flavobacteriia</taxon>
        <taxon>Flavobacteriales</taxon>
        <taxon>Flavobacteriaceae</taxon>
        <taxon>Flavobacterium</taxon>
    </lineage>
</organism>
<sequence>MFFSFIYPLLIIFQYWRFANSGDNKIFLLERNYEIDDEKIIGNLSDGTSSTIMNNHLIKTIQLKNAYLLYISKLQFIYIPKDSFITEQDKDWFEKEIVKNIKN</sequence>
<dbReference type="Pfam" id="PF14317">
    <property type="entry name" value="YcxB"/>
    <property type="match status" value="1"/>
</dbReference>
<dbReference type="InterPro" id="IPR025588">
    <property type="entry name" value="YcxB-like_C"/>
</dbReference>
<keyword evidence="3" id="KW-1185">Reference proteome</keyword>
<gene>
    <name evidence="2" type="ORF">FFL01_13010</name>
</gene>
<dbReference type="EMBL" id="BJNP01000011">
    <property type="protein sequence ID" value="GEC71762.1"/>
    <property type="molecule type" value="Genomic_DNA"/>
</dbReference>
<name>A0A4Y4AX96_9FLAO</name>
<proteinExistence type="predicted"/>
<comment type="caution">
    <text evidence="2">The sequence shown here is derived from an EMBL/GenBank/DDBJ whole genome shotgun (WGS) entry which is preliminary data.</text>
</comment>
<reference evidence="2 3" key="1">
    <citation type="submission" date="2019-06" db="EMBL/GenBank/DDBJ databases">
        <title>Whole genome shotgun sequence of Flavobacterium flevense NBRC 14960.</title>
        <authorList>
            <person name="Hosoyama A."/>
            <person name="Uohara A."/>
            <person name="Ohji S."/>
            <person name="Ichikawa N."/>
        </authorList>
    </citation>
    <scope>NUCLEOTIDE SEQUENCE [LARGE SCALE GENOMIC DNA]</scope>
    <source>
        <strain evidence="2 3">NBRC 14960</strain>
    </source>
</reference>
<accession>A0A4Y4AX96</accession>
<dbReference type="AlphaFoldDB" id="A0A4Y4AX96"/>
<evidence type="ECO:0000313" key="3">
    <source>
        <dbReference type="Proteomes" id="UP000316775"/>
    </source>
</evidence>
<protein>
    <recommendedName>
        <fullName evidence="1">YcxB-like C-terminal domain-containing protein</fullName>
    </recommendedName>
</protein>
<evidence type="ECO:0000313" key="2">
    <source>
        <dbReference type="EMBL" id="GEC71762.1"/>
    </source>
</evidence>
<evidence type="ECO:0000259" key="1">
    <source>
        <dbReference type="Pfam" id="PF14317"/>
    </source>
</evidence>
<dbReference type="STRING" id="983.SAMN05443543_101616"/>
<dbReference type="Proteomes" id="UP000316775">
    <property type="component" value="Unassembled WGS sequence"/>
</dbReference>